<dbReference type="InterPro" id="IPR013961">
    <property type="entry name" value="RAI1"/>
</dbReference>
<dbReference type="GO" id="GO:0005634">
    <property type="term" value="C:nucleus"/>
    <property type="evidence" value="ECO:0007669"/>
    <property type="project" value="UniProtKB-SubCell"/>
</dbReference>
<dbReference type="PANTHER" id="PTHR12395">
    <property type="entry name" value="DOM-3 RELATED"/>
    <property type="match status" value="1"/>
</dbReference>
<dbReference type="Pfam" id="PF08652">
    <property type="entry name" value="RAI1"/>
    <property type="match status" value="1"/>
</dbReference>
<comment type="cofactor">
    <cofactor evidence="2">
        <name>a divalent metal cation</name>
        <dbReference type="ChEBI" id="CHEBI:60240"/>
    </cofactor>
</comment>
<organism evidence="4 5">
    <name type="scientific">Allacma fusca</name>
    <dbReference type="NCBI Taxonomy" id="39272"/>
    <lineage>
        <taxon>Eukaryota</taxon>
        <taxon>Metazoa</taxon>
        <taxon>Ecdysozoa</taxon>
        <taxon>Arthropoda</taxon>
        <taxon>Hexapoda</taxon>
        <taxon>Collembola</taxon>
        <taxon>Symphypleona</taxon>
        <taxon>Sminthuridae</taxon>
        <taxon>Allacma</taxon>
    </lineage>
</organism>
<dbReference type="InterPro" id="IPR039039">
    <property type="entry name" value="RAI1-like_fam"/>
</dbReference>
<sequence>MEASNFTIREIPTSGLPRNFEPQEVTVIGCYSNDPMQNYIDGARNLKYVQLFEGTKSVNFDLNKQIDYEDYEEYERNVIPKRKEQNSKLVNILEWINLHEKEFLKSRPEFVMLRGLMEDIVTTAYRCCLSPDWRVGAMKKKGTIYLRKILTKEQLEPRPKSDKSKIKVSVLGCNFEKFVVTDEPNEEPDPSKKESQGSECHVVLRTKIGGHAILYSAKVDGVCAEEGYDLLEMNPKEQPDMLANCRLVEVKTCSTTQQNKLRHGGFRKNKSRGWWVPAALGGVSNFIIGYRDDITGLVRDIENIPVKELYRKYGSGWYGESGYKFFEDFLSEVKQRVVEDETVYIFSAHKYEQAGRGLKVNFEVPVEGSQYLLSNLL</sequence>
<dbReference type="GO" id="GO:0000956">
    <property type="term" value="P:nuclear-transcribed mRNA catabolic process"/>
    <property type="evidence" value="ECO:0007669"/>
    <property type="project" value="TreeGrafter"/>
</dbReference>
<dbReference type="GO" id="GO:0000166">
    <property type="term" value="F:nucleotide binding"/>
    <property type="evidence" value="ECO:0007669"/>
    <property type="project" value="UniProtKB-KW"/>
</dbReference>
<proteinExistence type="inferred from homology"/>
<dbReference type="EMBL" id="CAJVCH010008724">
    <property type="protein sequence ID" value="CAG7664453.1"/>
    <property type="molecule type" value="Genomic_DNA"/>
</dbReference>
<dbReference type="OrthoDB" id="5853397at2759"/>
<keyword evidence="2" id="KW-0479">Metal-binding</keyword>
<comment type="similarity">
    <text evidence="1 2">Belongs to the DXO/Dom3Z family.</text>
</comment>
<comment type="function">
    <text evidence="2">Decapping enzyme for NAD-capped RNAs: specifically hydrolyzes the nicotinamide adenine dinucleotide (NAD) cap from a subset of RNAs by removing the entire NAD moiety from the 5'-end of an NAD-capped RNA.</text>
</comment>
<dbReference type="GO" id="GO:0004518">
    <property type="term" value="F:nuclease activity"/>
    <property type="evidence" value="ECO:0007669"/>
    <property type="project" value="UniProtKB-KW"/>
</dbReference>
<feature type="domain" description="RAI1-like" evidence="3">
    <location>
        <begin position="26"/>
        <end position="349"/>
    </location>
</feature>
<keyword evidence="2" id="KW-0378">Hydrolase</keyword>
<protein>
    <recommendedName>
        <fullName evidence="2">Decapping nuclease</fullName>
        <ecNumber evidence="2">3.6.1.-</ecNumber>
    </recommendedName>
</protein>
<dbReference type="GO" id="GO:0034353">
    <property type="term" value="F:mRNA 5'-diphosphatase activity"/>
    <property type="evidence" value="ECO:0007669"/>
    <property type="project" value="TreeGrafter"/>
</dbReference>
<dbReference type="GO" id="GO:0110155">
    <property type="term" value="P:NAD-cap decapping"/>
    <property type="evidence" value="ECO:0007669"/>
    <property type="project" value="TreeGrafter"/>
</dbReference>
<evidence type="ECO:0000256" key="1">
    <source>
        <dbReference type="ARBA" id="ARBA00006562"/>
    </source>
</evidence>
<dbReference type="GO" id="GO:0046872">
    <property type="term" value="F:metal ion binding"/>
    <property type="evidence" value="ECO:0007669"/>
    <property type="project" value="UniProtKB-KW"/>
</dbReference>
<evidence type="ECO:0000256" key="2">
    <source>
        <dbReference type="RuleBase" id="RU367113"/>
    </source>
</evidence>
<dbReference type="GO" id="GO:0005829">
    <property type="term" value="C:cytosol"/>
    <property type="evidence" value="ECO:0007669"/>
    <property type="project" value="TreeGrafter"/>
</dbReference>
<keyword evidence="2" id="KW-0694">RNA-binding</keyword>
<dbReference type="PANTHER" id="PTHR12395:SF9">
    <property type="entry name" value="DECAPPING AND EXORIBONUCLEASE PROTEIN"/>
    <property type="match status" value="1"/>
</dbReference>
<dbReference type="Proteomes" id="UP000708208">
    <property type="component" value="Unassembled WGS sequence"/>
</dbReference>
<gene>
    <name evidence="4" type="ORF">AFUS01_LOCUS1556</name>
</gene>
<reference evidence="4" key="1">
    <citation type="submission" date="2021-06" db="EMBL/GenBank/DDBJ databases">
        <authorList>
            <person name="Hodson N. C."/>
            <person name="Mongue J. A."/>
            <person name="Jaron S. K."/>
        </authorList>
    </citation>
    <scope>NUCLEOTIDE SEQUENCE</scope>
</reference>
<accession>A0A8J2J2A4</accession>
<dbReference type="AlphaFoldDB" id="A0A8J2J2A4"/>
<dbReference type="GO" id="GO:0003723">
    <property type="term" value="F:RNA binding"/>
    <property type="evidence" value="ECO:0007669"/>
    <property type="project" value="UniProtKB-KW"/>
</dbReference>
<evidence type="ECO:0000259" key="3">
    <source>
        <dbReference type="Pfam" id="PF08652"/>
    </source>
</evidence>
<keyword evidence="2" id="KW-0547">Nucleotide-binding</keyword>
<evidence type="ECO:0000313" key="4">
    <source>
        <dbReference type="EMBL" id="CAG7664453.1"/>
    </source>
</evidence>
<comment type="subcellular location">
    <subcellularLocation>
        <location evidence="2">Nucleus</location>
    </subcellularLocation>
</comment>
<keyword evidence="2" id="KW-0540">Nuclease</keyword>
<dbReference type="EC" id="3.6.1.-" evidence="2"/>
<comment type="caution">
    <text evidence="4">The sequence shown here is derived from an EMBL/GenBank/DDBJ whole genome shotgun (WGS) entry which is preliminary data.</text>
</comment>
<name>A0A8J2J2A4_9HEXA</name>
<keyword evidence="2" id="KW-0539">Nucleus</keyword>
<keyword evidence="5" id="KW-1185">Reference proteome</keyword>
<evidence type="ECO:0000313" key="5">
    <source>
        <dbReference type="Proteomes" id="UP000708208"/>
    </source>
</evidence>